<evidence type="ECO:0000313" key="2">
    <source>
        <dbReference type="Proteomes" id="UP000799539"/>
    </source>
</evidence>
<proteinExistence type="predicted"/>
<reference evidence="1" key="1">
    <citation type="journal article" date="2020" name="Stud. Mycol.">
        <title>101 Dothideomycetes genomes: a test case for predicting lifestyles and emergence of pathogens.</title>
        <authorList>
            <person name="Haridas S."/>
            <person name="Albert R."/>
            <person name="Binder M."/>
            <person name="Bloem J."/>
            <person name="Labutti K."/>
            <person name="Salamov A."/>
            <person name="Andreopoulos B."/>
            <person name="Baker S."/>
            <person name="Barry K."/>
            <person name="Bills G."/>
            <person name="Bluhm B."/>
            <person name="Cannon C."/>
            <person name="Castanera R."/>
            <person name="Culley D."/>
            <person name="Daum C."/>
            <person name="Ezra D."/>
            <person name="Gonzalez J."/>
            <person name="Henrissat B."/>
            <person name="Kuo A."/>
            <person name="Liang C."/>
            <person name="Lipzen A."/>
            <person name="Lutzoni F."/>
            <person name="Magnuson J."/>
            <person name="Mondo S."/>
            <person name="Nolan M."/>
            <person name="Ohm R."/>
            <person name="Pangilinan J."/>
            <person name="Park H.-J."/>
            <person name="Ramirez L."/>
            <person name="Alfaro M."/>
            <person name="Sun H."/>
            <person name="Tritt A."/>
            <person name="Yoshinaga Y."/>
            <person name="Zwiers L.-H."/>
            <person name="Turgeon B."/>
            <person name="Goodwin S."/>
            <person name="Spatafora J."/>
            <person name="Crous P."/>
            <person name="Grigoriev I."/>
        </authorList>
    </citation>
    <scope>NUCLEOTIDE SEQUENCE</scope>
    <source>
        <strain evidence="1">SCOH1-5</strain>
    </source>
</reference>
<sequence length="348" mass="39105">MRPACHGYSEDADHWHDIARSAQTTSSTNKPNQPREYNSLHANEAEASRRVMPPSANPSIDSVAWASSKLLSFGFNTVIGTSGEVFHPVSKIAHPNSTARPLTRHECSVMRTLAQRWRVHISQSYHLLESYRSIYDFARSGLKDQFLRTQEPHTNKMTTTTATQVPPGTKLASISFHPHLIKTIGHLPVHRLPDQYFFADLDDLVIYRHKTLGEQCGNSPGKTEYQWRIEFKQSSACPFLACDRDIISRSVLIREHEKEFVRVWPPKRTGSIRAGVEKVRKWFGGVLGRNSAAEEDREQSSIEMLEKALPVGQNSGDLGAAAPISLGWALTSPTYHVWPTFSPGPWDP</sequence>
<gene>
    <name evidence="1" type="ORF">CERZMDRAFT_103174</name>
</gene>
<evidence type="ECO:0000313" key="1">
    <source>
        <dbReference type="EMBL" id="KAF2206652.1"/>
    </source>
</evidence>
<accession>A0A6A6EYU8</accession>
<dbReference type="OrthoDB" id="10293063at2759"/>
<organism evidence="1 2">
    <name type="scientific">Cercospora zeae-maydis SCOH1-5</name>
    <dbReference type="NCBI Taxonomy" id="717836"/>
    <lineage>
        <taxon>Eukaryota</taxon>
        <taxon>Fungi</taxon>
        <taxon>Dikarya</taxon>
        <taxon>Ascomycota</taxon>
        <taxon>Pezizomycotina</taxon>
        <taxon>Dothideomycetes</taxon>
        <taxon>Dothideomycetidae</taxon>
        <taxon>Mycosphaerellales</taxon>
        <taxon>Mycosphaerellaceae</taxon>
        <taxon>Cercospora</taxon>
    </lineage>
</organism>
<dbReference type="AlphaFoldDB" id="A0A6A6EYU8"/>
<dbReference type="EMBL" id="ML992716">
    <property type="protein sequence ID" value="KAF2206652.1"/>
    <property type="molecule type" value="Genomic_DNA"/>
</dbReference>
<name>A0A6A6EYU8_9PEZI</name>
<protein>
    <submittedName>
        <fullName evidence="1">Uncharacterized protein</fullName>
    </submittedName>
</protein>
<dbReference type="Proteomes" id="UP000799539">
    <property type="component" value="Unassembled WGS sequence"/>
</dbReference>
<keyword evidence="2" id="KW-1185">Reference proteome</keyword>